<gene>
    <name evidence="2" type="ORF">TR154657</name>
</gene>
<reference evidence="2" key="1">
    <citation type="submission" date="2016-01" db="EMBL/GenBank/DDBJ databases">
        <title>Reference transcriptome for the parasite Schistocephalus solidus: insights into the molecular evolution of parasitism.</title>
        <authorList>
            <person name="Hebert F.O."/>
            <person name="Grambauer S."/>
            <person name="Barber I."/>
            <person name="Landry C.R."/>
            <person name="Aubin-Horth N."/>
        </authorList>
    </citation>
    <scope>NUCLEOTIDE SEQUENCE</scope>
</reference>
<name>A0A0X3P2B4_SCHSO</name>
<accession>A0A0X3P2B4</accession>
<proteinExistence type="predicted"/>
<organism evidence="2">
    <name type="scientific">Schistocephalus solidus</name>
    <name type="common">Tapeworm</name>
    <dbReference type="NCBI Taxonomy" id="70667"/>
    <lineage>
        <taxon>Eukaryota</taxon>
        <taxon>Metazoa</taxon>
        <taxon>Spiralia</taxon>
        <taxon>Lophotrochozoa</taxon>
        <taxon>Platyhelminthes</taxon>
        <taxon>Cestoda</taxon>
        <taxon>Eucestoda</taxon>
        <taxon>Diphyllobothriidea</taxon>
        <taxon>Diphyllobothriidae</taxon>
        <taxon>Schistocephalus</taxon>
    </lineage>
</organism>
<feature type="compositionally biased region" description="Basic and acidic residues" evidence="1">
    <location>
        <begin position="151"/>
        <end position="164"/>
    </location>
</feature>
<feature type="compositionally biased region" description="Polar residues" evidence="1">
    <location>
        <begin position="177"/>
        <end position="189"/>
    </location>
</feature>
<protein>
    <submittedName>
        <fullName evidence="2">Uncharacterized protein</fullName>
    </submittedName>
</protein>
<evidence type="ECO:0000313" key="2">
    <source>
        <dbReference type="EMBL" id="JAP41276.1"/>
    </source>
</evidence>
<dbReference type="EMBL" id="GEEE01021949">
    <property type="protein sequence ID" value="JAP41276.1"/>
    <property type="molecule type" value="Transcribed_RNA"/>
</dbReference>
<feature type="region of interest" description="Disordered" evidence="1">
    <location>
        <begin position="147"/>
        <end position="200"/>
    </location>
</feature>
<sequence length="219" mass="25034">MVTHKFTEFIAVSDETNASNVSCHCSREDFVPLLTHYISIRAPQRWKNSCYKTQVPFRTQLPEKDKAARKSAREIKERAQNSVWVSRRFLKEQSRKKTQHSESNAYGHEGETWLLDHSAMFSQGNVHRFPPGSEMSIVIKNHETRNQAGKEFSKTRLTHTEMRGKAVSRQDGGRDNSAVTIRSSDTLSLLSPHADSEDETYSAIGDKQVEKNNITEFAY</sequence>
<evidence type="ECO:0000256" key="1">
    <source>
        <dbReference type="SAM" id="MobiDB-lite"/>
    </source>
</evidence>
<dbReference type="AlphaFoldDB" id="A0A0X3P2B4"/>